<comment type="caution">
    <text evidence="1">The sequence shown here is derived from an EMBL/GenBank/DDBJ whole genome shotgun (WGS) entry which is preliminary data.</text>
</comment>
<dbReference type="VEuPathDB" id="FungiDB:LCOR_08308.1"/>
<dbReference type="AlphaFoldDB" id="A0A068S4Q1"/>
<proteinExistence type="predicted"/>
<reference evidence="1" key="1">
    <citation type="submission" date="2013-08" db="EMBL/GenBank/DDBJ databases">
        <title>Gene expansion shapes genome architecture in the human pathogen Lichtheimia corymbifera: an evolutionary genomics analysis in the ancient terrestrial Mucorales (Mucoromycotina).</title>
        <authorList>
            <person name="Schwartze V.U."/>
            <person name="Winter S."/>
            <person name="Shelest E."/>
            <person name="Marcet-Houben M."/>
            <person name="Horn F."/>
            <person name="Wehner S."/>
            <person name="Hoffmann K."/>
            <person name="Riege K."/>
            <person name="Sammeth M."/>
            <person name="Nowrousian M."/>
            <person name="Valiante V."/>
            <person name="Linde J."/>
            <person name="Jacobsen I.D."/>
            <person name="Marz M."/>
            <person name="Brakhage A.A."/>
            <person name="Gabaldon T."/>
            <person name="Bocker S."/>
            <person name="Voigt K."/>
        </authorList>
    </citation>
    <scope>NUCLEOTIDE SEQUENCE [LARGE SCALE GENOMIC DNA]</scope>
    <source>
        <strain evidence="1">FSU 9682</strain>
    </source>
</reference>
<protein>
    <submittedName>
        <fullName evidence="1">Uncharacterized protein</fullName>
    </submittedName>
</protein>
<dbReference type="EMBL" id="CBTN010000045">
    <property type="protein sequence ID" value="CDH57358.1"/>
    <property type="molecule type" value="Genomic_DNA"/>
</dbReference>
<sequence>MKRGVFNRTKVTQRGSKNHVCKFHDRGGQTEISQRSEERRVATSLVEKKFKRSTPRSTWAGGDIAKSVIGEFSRGTCTPPRNFVRLKTTRFIVKFRDTAIFMFYICCNRDAI</sequence>
<evidence type="ECO:0000313" key="2">
    <source>
        <dbReference type="Proteomes" id="UP000027586"/>
    </source>
</evidence>
<accession>A0A068S4Q1</accession>
<evidence type="ECO:0000313" key="1">
    <source>
        <dbReference type="EMBL" id="CDH57358.1"/>
    </source>
</evidence>
<keyword evidence="2" id="KW-1185">Reference proteome</keyword>
<organism evidence="1 2">
    <name type="scientific">Lichtheimia corymbifera JMRC:FSU:9682</name>
    <dbReference type="NCBI Taxonomy" id="1263082"/>
    <lineage>
        <taxon>Eukaryota</taxon>
        <taxon>Fungi</taxon>
        <taxon>Fungi incertae sedis</taxon>
        <taxon>Mucoromycota</taxon>
        <taxon>Mucoromycotina</taxon>
        <taxon>Mucoromycetes</taxon>
        <taxon>Mucorales</taxon>
        <taxon>Lichtheimiaceae</taxon>
        <taxon>Lichtheimia</taxon>
    </lineage>
</organism>
<dbReference type="Proteomes" id="UP000027586">
    <property type="component" value="Unassembled WGS sequence"/>
</dbReference>
<name>A0A068S4Q1_9FUNG</name>
<gene>
    <name evidence="1" type="ORF">LCOR_08308.1</name>
</gene>